<sequence length="99" mass="11299">MHSTESDAGPFTAVAVLTIRDLLIHRSNVLPASTPCRLPTRRTSHRVTHLLNSAHQIGLRSTEISERILRKQVQQGFFRNITDTDHFLFLQESHRSSLK</sequence>
<dbReference type="EMBL" id="JAMYWD010000009">
    <property type="protein sequence ID" value="KAJ4961567.1"/>
    <property type="molecule type" value="Genomic_DNA"/>
</dbReference>
<gene>
    <name evidence="1" type="ORF">NE237_021477</name>
</gene>
<name>A0A9Q0H813_9MAGN</name>
<accession>A0A9Q0H813</accession>
<evidence type="ECO:0000313" key="2">
    <source>
        <dbReference type="Proteomes" id="UP001141806"/>
    </source>
</evidence>
<keyword evidence="2" id="KW-1185">Reference proteome</keyword>
<dbReference type="Proteomes" id="UP001141806">
    <property type="component" value="Unassembled WGS sequence"/>
</dbReference>
<reference evidence="1" key="1">
    <citation type="journal article" date="2023" name="Plant J.">
        <title>The genome of the king protea, Protea cynaroides.</title>
        <authorList>
            <person name="Chang J."/>
            <person name="Duong T.A."/>
            <person name="Schoeman C."/>
            <person name="Ma X."/>
            <person name="Roodt D."/>
            <person name="Barker N."/>
            <person name="Li Z."/>
            <person name="Van de Peer Y."/>
            <person name="Mizrachi E."/>
        </authorList>
    </citation>
    <scope>NUCLEOTIDE SEQUENCE</scope>
    <source>
        <tissue evidence="1">Young leaves</tissue>
    </source>
</reference>
<protein>
    <submittedName>
        <fullName evidence="1">Uncharacterized protein</fullName>
    </submittedName>
</protein>
<evidence type="ECO:0000313" key="1">
    <source>
        <dbReference type="EMBL" id="KAJ4961567.1"/>
    </source>
</evidence>
<dbReference type="AlphaFoldDB" id="A0A9Q0H813"/>
<comment type="caution">
    <text evidence="1">The sequence shown here is derived from an EMBL/GenBank/DDBJ whole genome shotgun (WGS) entry which is preliminary data.</text>
</comment>
<proteinExistence type="predicted"/>
<organism evidence="1 2">
    <name type="scientific">Protea cynaroides</name>
    <dbReference type="NCBI Taxonomy" id="273540"/>
    <lineage>
        <taxon>Eukaryota</taxon>
        <taxon>Viridiplantae</taxon>
        <taxon>Streptophyta</taxon>
        <taxon>Embryophyta</taxon>
        <taxon>Tracheophyta</taxon>
        <taxon>Spermatophyta</taxon>
        <taxon>Magnoliopsida</taxon>
        <taxon>Proteales</taxon>
        <taxon>Proteaceae</taxon>
        <taxon>Protea</taxon>
    </lineage>
</organism>